<dbReference type="Proteomes" id="UP000467841">
    <property type="component" value="Unassembled WGS sequence"/>
</dbReference>
<dbReference type="SMART" id="SM00256">
    <property type="entry name" value="FBOX"/>
    <property type="match status" value="1"/>
</dbReference>
<evidence type="ECO:0000313" key="3">
    <source>
        <dbReference type="Proteomes" id="UP000467841"/>
    </source>
</evidence>
<dbReference type="Gene3D" id="1.20.1280.50">
    <property type="match status" value="1"/>
</dbReference>
<evidence type="ECO:0000313" key="2">
    <source>
        <dbReference type="EMBL" id="CAA7049856.1"/>
    </source>
</evidence>
<dbReference type="InterPro" id="IPR001810">
    <property type="entry name" value="F-box_dom"/>
</dbReference>
<dbReference type="AlphaFoldDB" id="A0A6D2KR32"/>
<sequence>MRNHKKKKKTMKFSDLPDDLESEIVCRVPAKSLAKLETTCKRWYALFRDESFVRKNKKLGKSVRESMLLINFGIYSISDDLHGLHKTGVDPSIKFSGKLNSLKKDPEEKDI</sequence>
<dbReference type="EMBL" id="CACVBM020001429">
    <property type="protein sequence ID" value="CAA7049856.1"/>
    <property type="molecule type" value="Genomic_DNA"/>
</dbReference>
<gene>
    <name evidence="2" type="ORF">MERR_LOCUS37091</name>
</gene>
<proteinExistence type="predicted"/>
<evidence type="ECO:0000259" key="1">
    <source>
        <dbReference type="PROSITE" id="PS50181"/>
    </source>
</evidence>
<accession>A0A6D2KR32</accession>
<organism evidence="2 3">
    <name type="scientific">Microthlaspi erraticum</name>
    <dbReference type="NCBI Taxonomy" id="1685480"/>
    <lineage>
        <taxon>Eukaryota</taxon>
        <taxon>Viridiplantae</taxon>
        <taxon>Streptophyta</taxon>
        <taxon>Embryophyta</taxon>
        <taxon>Tracheophyta</taxon>
        <taxon>Spermatophyta</taxon>
        <taxon>Magnoliopsida</taxon>
        <taxon>eudicotyledons</taxon>
        <taxon>Gunneridae</taxon>
        <taxon>Pentapetalae</taxon>
        <taxon>rosids</taxon>
        <taxon>malvids</taxon>
        <taxon>Brassicales</taxon>
        <taxon>Brassicaceae</taxon>
        <taxon>Coluteocarpeae</taxon>
        <taxon>Microthlaspi</taxon>
    </lineage>
</organism>
<dbReference type="InterPro" id="IPR036047">
    <property type="entry name" value="F-box-like_dom_sf"/>
</dbReference>
<dbReference type="Pfam" id="PF00646">
    <property type="entry name" value="F-box"/>
    <property type="match status" value="1"/>
</dbReference>
<protein>
    <recommendedName>
        <fullName evidence="1">F-box domain-containing protein</fullName>
    </recommendedName>
</protein>
<keyword evidence="3" id="KW-1185">Reference proteome</keyword>
<dbReference type="CDD" id="cd22157">
    <property type="entry name" value="F-box_AtFBW1-like"/>
    <property type="match status" value="1"/>
</dbReference>
<comment type="caution">
    <text evidence="2">The sequence shown here is derived from an EMBL/GenBank/DDBJ whole genome shotgun (WGS) entry which is preliminary data.</text>
</comment>
<feature type="domain" description="F-box" evidence="1">
    <location>
        <begin position="10"/>
        <end position="56"/>
    </location>
</feature>
<dbReference type="PROSITE" id="PS50181">
    <property type="entry name" value="FBOX"/>
    <property type="match status" value="1"/>
</dbReference>
<reference evidence="2" key="1">
    <citation type="submission" date="2020-01" db="EMBL/GenBank/DDBJ databases">
        <authorList>
            <person name="Mishra B."/>
        </authorList>
    </citation>
    <scope>NUCLEOTIDE SEQUENCE [LARGE SCALE GENOMIC DNA]</scope>
</reference>
<dbReference type="OrthoDB" id="1112687at2759"/>
<dbReference type="SUPFAM" id="SSF81383">
    <property type="entry name" value="F-box domain"/>
    <property type="match status" value="1"/>
</dbReference>
<name>A0A6D2KR32_9BRAS</name>